<dbReference type="Proteomes" id="UP000799423">
    <property type="component" value="Unassembled WGS sequence"/>
</dbReference>
<proteinExistence type="predicted"/>
<dbReference type="AlphaFoldDB" id="A0A6A7B7C6"/>
<keyword evidence="4" id="KW-1185">Reference proteome</keyword>
<evidence type="ECO:0000256" key="1">
    <source>
        <dbReference type="SAM" id="Coils"/>
    </source>
</evidence>
<feature type="region of interest" description="Disordered" evidence="2">
    <location>
        <begin position="1"/>
        <end position="70"/>
    </location>
</feature>
<evidence type="ECO:0000313" key="3">
    <source>
        <dbReference type="EMBL" id="KAF2850198.1"/>
    </source>
</evidence>
<feature type="coiled-coil region" evidence="1">
    <location>
        <begin position="170"/>
        <end position="204"/>
    </location>
</feature>
<accession>A0A6A7B7C6</accession>
<keyword evidence="1" id="KW-0175">Coiled coil</keyword>
<gene>
    <name evidence="3" type="ORF">T440DRAFT_116570</name>
</gene>
<name>A0A6A7B7C6_9PLEO</name>
<sequence length="584" mass="63475">MSASSFWAKKVDSVKSASSASPTFTEPPPKRAATPPKMKNGLVLKPMTNGAVQPPPPAPNGKMSWADSEDDDDFLASFGVRKVPATTALEAVVSQKNARILELEAHVGTSTGRIEQLEASGAEKDAHISDLESAAEDDLTRISELNYFVEEKDAHILNMEKDIKLQSSHVQELVAEVDEKDRRIAELEKELDNKGSIIRGLEALSGALAPAPTNNVDEHNVEAASEPILVLVSVEEPVKPDQSGSESSFEVVGTPAQPEVLETSIPTTASATDLSTNVSDKAEKFAGPTFGNADFPVFVTQETLKVVPPAPAPKKLTFPINWDKYGKKLVEHAPDLTEKKFQSRKHGKTDMIPTWGLAAKAKRNPNAGAPEFNPSLDIRQMAPVKRLLYANGPEVSVKMGDVKLGSVPKFMLMQCSGKAYKHFMANPEAASLDFPANSMDVEAAKLHVNWMDEMTYQGRVYSVTLNTDVKHDLKNLRICRAARVLGLNNTYIGHFTKQLCDRIRNNEATAEFMDLVCTLAIPENDPIFDCLANNLANQRACKAAELDTDVVAKLEAKHPALAKKMATITARLEGKHKKVGSHGG</sequence>
<organism evidence="3 4">
    <name type="scientific">Plenodomus tracheiphilus IPT5</name>
    <dbReference type="NCBI Taxonomy" id="1408161"/>
    <lineage>
        <taxon>Eukaryota</taxon>
        <taxon>Fungi</taxon>
        <taxon>Dikarya</taxon>
        <taxon>Ascomycota</taxon>
        <taxon>Pezizomycotina</taxon>
        <taxon>Dothideomycetes</taxon>
        <taxon>Pleosporomycetidae</taxon>
        <taxon>Pleosporales</taxon>
        <taxon>Pleosporineae</taxon>
        <taxon>Leptosphaeriaceae</taxon>
        <taxon>Plenodomus</taxon>
    </lineage>
</organism>
<dbReference type="OrthoDB" id="3776185at2759"/>
<reference evidence="3" key="1">
    <citation type="submission" date="2020-01" db="EMBL/GenBank/DDBJ databases">
        <authorList>
            <consortium name="DOE Joint Genome Institute"/>
            <person name="Haridas S."/>
            <person name="Albert R."/>
            <person name="Binder M."/>
            <person name="Bloem J."/>
            <person name="Labutti K."/>
            <person name="Salamov A."/>
            <person name="Andreopoulos B."/>
            <person name="Baker S.E."/>
            <person name="Barry K."/>
            <person name="Bills G."/>
            <person name="Bluhm B.H."/>
            <person name="Cannon C."/>
            <person name="Castanera R."/>
            <person name="Culley D.E."/>
            <person name="Daum C."/>
            <person name="Ezra D."/>
            <person name="Gonzalez J.B."/>
            <person name="Henrissat B."/>
            <person name="Kuo A."/>
            <person name="Liang C."/>
            <person name="Lipzen A."/>
            <person name="Lutzoni F."/>
            <person name="Magnuson J."/>
            <person name="Mondo S."/>
            <person name="Nolan M."/>
            <person name="Ohm R."/>
            <person name="Pangilinan J."/>
            <person name="Park H.-J."/>
            <person name="Ramirez L."/>
            <person name="Alfaro M."/>
            <person name="Sun H."/>
            <person name="Tritt A."/>
            <person name="Yoshinaga Y."/>
            <person name="Zwiers L.-H."/>
            <person name="Turgeon B.G."/>
            <person name="Goodwin S.B."/>
            <person name="Spatafora J.W."/>
            <person name="Crous P.W."/>
            <person name="Grigoriev I.V."/>
        </authorList>
    </citation>
    <scope>NUCLEOTIDE SEQUENCE</scope>
    <source>
        <strain evidence="3">IPT5</strain>
    </source>
</reference>
<dbReference type="EMBL" id="MU006308">
    <property type="protein sequence ID" value="KAF2850198.1"/>
    <property type="molecule type" value="Genomic_DNA"/>
</dbReference>
<evidence type="ECO:0000256" key="2">
    <source>
        <dbReference type="SAM" id="MobiDB-lite"/>
    </source>
</evidence>
<evidence type="ECO:0000313" key="4">
    <source>
        <dbReference type="Proteomes" id="UP000799423"/>
    </source>
</evidence>
<protein>
    <submittedName>
        <fullName evidence="3">Uncharacterized protein</fullName>
    </submittedName>
</protein>